<dbReference type="AlphaFoldDB" id="M5FZ20"/>
<dbReference type="SUPFAM" id="SSF52047">
    <property type="entry name" value="RNI-like"/>
    <property type="match status" value="1"/>
</dbReference>
<dbReference type="OrthoDB" id="3363537at2759"/>
<dbReference type="GeneID" id="63682536"/>
<gene>
    <name evidence="1" type="ORF">DACRYDRAFT_100623</name>
</gene>
<dbReference type="EMBL" id="JH795865">
    <property type="protein sequence ID" value="EJU01135.1"/>
    <property type="molecule type" value="Genomic_DNA"/>
</dbReference>
<name>M5FZ20_DACPD</name>
<reference evidence="1 2" key="1">
    <citation type="journal article" date="2012" name="Science">
        <title>The Paleozoic origin of enzymatic lignin decomposition reconstructed from 31 fungal genomes.</title>
        <authorList>
            <person name="Floudas D."/>
            <person name="Binder M."/>
            <person name="Riley R."/>
            <person name="Barry K."/>
            <person name="Blanchette R.A."/>
            <person name="Henrissat B."/>
            <person name="Martinez A.T."/>
            <person name="Otillar R."/>
            <person name="Spatafora J.W."/>
            <person name="Yadav J.S."/>
            <person name="Aerts A."/>
            <person name="Benoit I."/>
            <person name="Boyd A."/>
            <person name="Carlson A."/>
            <person name="Copeland A."/>
            <person name="Coutinho P.M."/>
            <person name="de Vries R.P."/>
            <person name="Ferreira P."/>
            <person name="Findley K."/>
            <person name="Foster B."/>
            <person name="Gaskell J."/>
            <person name="Glotzer D."/>
            <person name="Gorecki P."/>
            <person name="Heitman J."/>
            <person name="Hesse C."/>
            <person name="Hori C."/>
            <person name="Igarashi K."/>
            <person name="Jurgens J.A."/>
            <person name="Kallen N."/>
            <person name="Kersten P."/>
            <person name="Kohler A."/>
            <person name="Kuees U."/>
            <person name="Kumar T.K.A."/>
            <person name="Kuo A."/>
            <person name="LaButti K."/>
            <person name="Larrondo L.F."/>
            <person name="Lindquist E."/>
            <person name="Ling A."/>
            <person name="Lombard V."/>
            <person name="Lucas S."/>
            <person name="Lundell T."/>
            <person name="Martin R."/>
            <person name="McLaughlin D.J."/>
            <person name="Morgenstern I."/>
            <person name="Morin E."/>
            <person name="Murat C."/>
            <person name="Nagy L.G."/>
            <person name="Nolan M."/>
            <person name="Ohm R.A."/>
            <person name="Patyshakuliyeva A."/>
            <person name="Rokas A."/>
            <person name="Ruiz-Duenas F.J."/>
            <person name="Sabat G."/>
            <person name="Salamov A."/>
            <person name="Samejima M."/>
            <person name="Schmutz J."/>
            <person name="Slot J.C."/>
            <person name="St John F."/>
            <person name="Stenlid J."/>
            <person name="Sun H."/>
            <person name="Sun S."/>
            <person name="Syed K."/>
            <person name="Tsang A."/>
            <person name="Wiebenga A."/>
            <person name="Young D."/>
            <person name="Pisabarro A."/>
            <person name="Eastwood D.C."/>
            <person name="Martin F."/>
            <person name="Cullen D."/>
            <person name="Grigoriev I.V."/>
            <person name="Hibbett D.S."/>
        </authorList>
    </citation>
    <scope>NUCLEOTIDE SEQUENCE [LARGE SCALE GENOMIC DNA]</scope>
    <source>
        <strain evidence="1 2">DJM-731 SS1</strain>
    </source>
</reference>
<dbReference type="RefSeq" id="XP_040628032.1">
    <property type="nucleotide sequence ID" value="XM_040767474.1"/>
</dbReference>
<dbReference type="HOGENOM" id="CLU_062650_0_0_1"/>
<keyword evidence="2" id="KW-1185">Reference proteome</keyword>
<evidence type="ECO:0000313" key="1">
    <source>
        <dbReference type="EMBL" id="EJU01135.1"/>
    </source>
</evidence>
<dbReference type="Proteomes" id="UP000030653">
    <property type="component" value="Unassembled WGS sequence"/>
</dbReference>
<proteinExistence type="predicted"/>
<evidence type="ECO:0008006" key="3">
    <source>
        <dbReference type="Google" id="ProtNLM"/>
    </source>
</evidence>
<dbReference type="Gene3D" id="3.80.10.10">
    <property type="entry name" value="Ribonuclease Inhibitor"/>
    <property type="match status" value="1"/>
</dbReference>
<dbReference type="InterPro" id="IPR032675">
    <property type="entry name" value="LRR_dom_sf"/>
</dbReference>
<dbReference type="OMA" id="IEYLRIW"/>
<accession>M5FZ20</accession>
<protein>
    <recommendedName>
        <fullName evidence="3">F-box domain-containing protein</fullName>
    </recommendedName>
</protein>
<organism evidence="1 2">
    <name type="scientific">Dacryopinax primogenitus (strain DJM 731)</name>
    <name type="common">Brown rot fungus</name>
    <dbReference type="NCBI Taxonomy" id="1858805"/>
    <lineage>
        <taxon>Eukaryota</taxon>
        <taxon>Fungi</taxon>
        <taxon>Dikarya</taxon>
        <taxon>Basidiomycota</taxon>
        <taxon>Agaricomycotina</taxon>
        <taxon>Dacrymycetes</taxon>
        <taxon>Dacrymycetales</taxon>
        <taxon>Dacrymycetaceae</taxon>
        <taxon>Dacryopinax</taxon>
    </lineage>
</organism>
<evidence type="ECO:0000313" key="2">
    <source>
        <dbReference type="Proteomes" id="UP000030653"/>
    </source>
</evidence>
<sequence>MDPITHTILTTTITANELARHAEQPDSGPTGEEAARLGLCHLLEVDLPNPESEEGLIPTQQHSRRVEYRPGRTSELVIAAQVRELVKTTKHGPEDSNIPPIDALRLFNLGDFDETPGRLLVQALDGVRPRLLELFCRFREYCSLNELASLHTPFPLETLIITNAAELDGTHEDAQFAHVTTLRLHYCVGLRFTRLPSLLKPKRLFLEENDVMDTLCRLAENTRMLEGLEELFLSNSNGSDLGCFKFDRFIASIRKMSHLRVLQLSHHMYSRWMKGYTFNALLDVLPQTIEYLRIWVAAETITDSDPWVEKVRDKTWLPNLREFALAQDMPSDYGGMPMAAGAVLEQVDGLDQTGERTATVDSVSREVIKAMMDYRPEVNILCA</sequence>